<dbReference type="PROSITE" id="PS50082">
    <property type="entry name" value="WD_REPEATS_2"/>
    <property type="match status" value="5"/>
</dbReference>
<keyword evidence="5" id="KW-0969">Cilium</keyword>
<dbReference type="PANTHER" id="PTHR14604">
    <property type="entry name" value="WD40 REPEAT PF20"/>
    <property type="match status" value="1"/>
</dbReference>
<dbReference type="SUPFAM" id="SSF53756">
    <property type="entry name" value="UDP-Glycosyltransferase/glycogen phosphorylase"/>
    <property type="match status" value="1"/>
</dbReference>
<dbReference type="SMART" id="SM00320">
    <property type="entry name" value="WD40"/>
    <property type="match status" value="6"/>
</dbReference>
<feature type="compositionally biased region" description="Acidic residues" evidence="4">
    <location>
        <begin position="312"/>
        <end position="325"/>
    </location>
</feature>
<evidence type="ECO:0000256" key="4">
    <source>
        <dbReference type="SAM" id="MobiDB-lite"/>
    </source>
</evidence>
<dbReference type="Gene3D" id="3.40.50.2000">
    <property type="entry name" value="Glycogen Phosphorylase B"/>
    <property type="match status" value="1"/>
</dbReference>
<keyword evidence="2" id="KW-0677">Repeat</keyword>
<dbReference type="EMBL" id="CAXAMM010017936">
    <property type="protein sequence ID" value="CAK9042383.1"/>
    <property type="molecule type" value="Genomic_DNA"/>
</dbReference>
<feature type="repeat" description="WD" evidence="3">
    <location>
        <begin position="709"/>
        <end position="750"/>
    </location>
</feature>
<dbReference type="PANTHER" id="PTHR14604:SF3">
    <property type="entry name" value="SPERM-ASSOCIATED ANTIGEN 16 PROTEIN"/>
    <property type="match status" value="1"/>
</dbReference>
<dbReference type="Proteomes" id="UP001642464">
    <property type="component" value="Unassembled WGS sequence"/>
</dbReference>
<reference evidence="5 6" key="1">
    <citation type="submission" date="2024-02" db="EMBL/GenBank/DDBJ databases">
        <authorList>
            <person name="Chen Y."/>
            <person name="Shah S."/>
            <person name="Dougan E. K."/>
            <person name="Thang M."/>
            <person name="Chan C."/>
        </authorList>
    </citation>
    <scope>NUCLEOTIDE SEQUENCE [LARGE SCALE GENOMIC DNA]</scope>
</reference>
<feature type="region of interest" description="Disordered" evidence="4">
    <location>
        <begin position="419"/>
        <end position="446"/>
    </location>
</feature>
<proteinExistence type="predicted"/>
<dbReference type="InterPro" id="IPR036322">
    <property type="entry name" value="WD40_repeat_dom_sf"/>
</dbReference>
<dbReference type="InterPro" id="IPR050995">
    <property type="entry name" value="WD-F-box_domain-protein"/>
</dbReference>
<evidence type="ECO:0000313" key="6">
    <source>
        <dbReference type="Proteomes" id="UP001642464"/>
    </source>
</evidence>
<name>A0ABP0LTV9_9DINO</name>
<feature type="repeat" description="WD" evidence="3">
    <location>
        <begin position="583"/>
        <end position="624"/>
    </location>
</feature>
<dbReference type="PROSITE" id="PS50294">
    <property type="entry name" value="WD_REPEATS_REGION"/>
    <property type="match status" value="4"/>
</dbReference>
<dbReference type="InterPro" id="IPR019775">
    <property type="entry name" value="WD40_repeat_CS"/>
</dbReference>
<dbReference type="InterPro" id="IPR020472">
    <property type="entry name" value="WD40_PAC1"/>
</dbReference>
<feature type="compositionally biased region" description="Basic and acidic residues" evidence="4">
    <location>
        <begin position="526"/>
        <end position="544"/>
    </location>
</feature>
<dbReference type="InterPro" id="IPR015943">
    <property type="entry name" value="WD40/YVTN_repeat-like_dom_sf"/>
</dbReference>
<dbReference type="InterPro" id="IPR001680">
    <property type="entry name" value="WD40_rpt"/>
</dbReference>
<dbReference type="Pfam" id="PF00400">
    <property type="entry name" value="WD40"/>
    <property type="match status" value="5"/>
</dbReference>
<feature type="region of interest" description="Disordered" evidence="4">
    <location>
        <begin position="888"/>
        <end position="930"/>
    </location>
</feature>
<dbReference type="SUPFAM" id="SSF50978">
    <property type="entry name" value="WD40 repeat-like"/>
    <property type="match status" value="1"/>
</dbReference>
<accession>A0ABP0LTV9</accession>
<gene>
    <name evidence="5" type="ORF">SCF082_LOCUS24394</name>
</gene>
<keyword evidence="1 3" id="KW-0853">WD repeat</keyword>
<protein>
    <submittedName>
        <fullName evidence="5">Flagellar WD repeat-containing protein Pf20</fullName>
    </submittedName>
</protein>
<keyword evidence="6" id="KW-1185">Reference proteome</keyword>
<dbReference type="Pfam" id="PF13692">
    <property type="entry name" value="Glyco_trans_1_4"/>
    <property type="match status" value="1"/>
</dbReference>
<dbReference type="PROSITE" id="PS00678">
    <property type="entry name" value="WD_REPEATS_1"/>
    <property type="match status" value="3"/>
</dbReference>
<feature type="repeat" description="WD" evidence="3">
    <location>
        <begin position="667"/>
        <end position="708"/>
    </location>
</feature>
<keyword evidence="5" id="KW-0282">Flagellum</keyword>
<organism evidence="5 6">
    <name type="scientific">Durusdinium trenchii</name>
    <dbReference type="NCBI Taxonomy" id="1381693"/>
    <lineage>
        <taxon>Eukaryota</taxon>
        <taxon>Sar</taxon>
        <taxon>Alveolata</taxon>
        <taxon>Dinophyceae</taxon>
        <taxon>Suessiales</taxon>
        <taxon>Symbiodiniaceae</taxon>
        <taxon>Durusdinium</taxon>
    </lineage>
</organism>
<dbReference type="Gene3D" id="2.130.10.10">
    <property type="entry name" value="YVTN repeat-like/Quinoprotein amine dehydrogenase"/>
    <property type="match status" value="2"/>
</dbReference>
<evidence type="ECO:0000256" key="3">
    <source>
        <dbReference type="PROSITE-ProRule" id="PRU00221"/>
    </source>
</evidence>
<dbReference type="CDD" id="cd00200">
    <property type="entry name" value="WD40"/>
    <property type="match status" value="1"/>
</dbReference>
<evidence type="ECO:0000313" key="5">
    <source>
        <dbReference type="EMBL" id="CAK9042383.1"/>
    </source>
</evidence>
<feature type="repeat" description="WD" evidence="3">
    <location>
        <begin position="625"/>
        <end position="666"/>
    </location>
</feature>
<feature type="repeat" description="WD" evidence="3">
    <location>
        <begin position="751"/>
        <end position="785"/>
    </location>
</feature>
<keyword evidence="5" id="KW-0966">Cell projection</keyword>
<feature type="compositionally biased region" description="Low complexity" evidence="4">
    <location>
        <begin position="913"/>
        <end position="924"/>
    </location>
</feature>
<evidence type="ECO:0000256" key="2">
    <source>
        <dbReference type="ARBA" id="ARBA00022737"/>
    </source>
</evidence>
<feature type="region of interest" description="Disordered" evidence="4">
    <location>
        <begin position="309"/>
        <end position="341"/>
    </location>
</feature>
<dbReference type="PRINTS" id="PR00320">
    <property type="entry name" value="GPROTEINBRPT"/>
</dbReference>
<comment type="caution">
    <text evidence="5">The sequence shown here is derived from an EMBL/GenBank/DDBJ whole genome shotgun (WGS) entry which is preliminary data.</text>
</comment>
<feature type="region of interest" description="Disordered" evidence="4">
    <location>
        <begin position="522"/>
        <end position="566"/>
    </location>
</feature>
<sequence length="1020" mass="114681">MADDAFCVTAQMRSRLASEWSVSATPLHDRPASMFRPTPLEGQHALFLSLWDSGLLDRLSDWWPDGRSQTLFTEVSEGQVSRSSSRPHLVISSTSWTPDEDFNQLLDALPALDRDLAKAAKRAVVVVTGKGELRQQFEDRYAAMSQQLKAVRVLTLWLSFKDYALLLGSADLGLSLHTSSSGFDLPMKVVDMFGAGLPACARSFAALPELVRHGENGFTFSSSEELAQSLSHALGVATYDLPQLESAAGQPKLNGWDENWAWFLVNVESMDASRSDKQHTILETIELSDEESDDEFNYEALRGAFNRHGELPEDPELLEPDDEEATPAAPAEATEEAGLAKVQQRPQVIDDFFRNFLLKYGMKRSLDVFQAEWYEMQQNGKFKDSELAVVPDVYTRNHGFQQEVLLLREELEKARVVAAKAGAQRDPHRPKQRRRGDPREAKESWDKFRKERDYHRMHHRRVVQEKNKLIVDLKRLKKHYEQYEPTLTELRHKYEVAMKEKMLMRLERDRYAAKAESLQKQLSQVEAKEENMNSKDLTDSDELQRKKKTLREAPWPSEDRTNPYSNSNFEAVRISDFTRSQVFKGHMGAISRVAFHPKIPVVATACDDHTWKMWSMPEGQLVLSGEGHRDWVSGIAFHPRGSLVATSSGDSTVKIWDVAKEKCKHTLTDHTQPVWACSFHDLGDFVVSCSMDQTVKAFDTTSMRCRQTFRGHVDSVNFVTLQPFSNNVLTASGDKTISLWDLRTGLCVQTFYGHANACNHAMFNLKGDTVASCDADGIVKLWDVRVVSEFLQIDTGRHPANASNFDRSGKVLAIASGDASIKTFNIDDKVFVANLEGMLRPGQVAFLRWDCHTEQHQTTLLTARLPDLLLWLLTCAISGLFGLRNRSSGSTADRSTGFFGDHTAPKTPKTPKAPKTPTSPQSPQSEDGFNLKIFESLPSPKEKEIEERPCAAADRPVLLGRSMGLYPKMAAPPSTSPPGPAASTRRVCFEQDGEMLAVMSREAHAGRQRRIRDRFGAFRV</sequence>
<feature type="compositionally biased region" description="Basic and acidic residues" evidence="4">
    <location>
        <begin position="423"/>
        <end position="446"/>
    </location>
</feature>
<evidence type="ECO:0000256" key="1">
    <source>
        <dbReference type="ARBA" id="ARBA00022574"/>
    </source>
</evidence>